<evidence type="ECO:0000313" key="3">
    <source>
        <dbReference type="EMBL" id="MDM8271670.1"/>
    </source>
</evidence>
<accession>A0ABT7V4Z2</accession>
<comment type="caution">
    <text evidence="3">The sequence shown here is derived from an EMBL/GenBank/DDBJ whole genome shotgun (WGS) entry which is preliminary data.</text>
</comment>
<feature type="domain" description="DUF5648" evidence="2">
    <location>
        <begin position="295"/>
        <end position="427"/>
    </location>
</feature>
<sequence length="433" mass="47856">MNARHIRRGGTALVAALSALVLSLGLAAPAAAEVIENEGEFQMIEVNKTYTFTTEDPSAIGMWQDQDWWRFELPKSGTLQLVATSLATGDEEADAGWSISLVTSEAQDEFGSAYGGYNASINLLAEDGSKSTAITGVDAGTYDISVHPSRELDYGQQYQLMVKYTPSDAWESEYNNGANKSDALTLGKMMNGGIDNQFDQDWFEFTTTGFGTVEFAFDGTDATDGTWRVSVIDNPYAEKALYEKAFDSSSAHTTGEIEVSPGTHYVVVSGNQWDKGVVDSYYKLTATFTADAEIPMWRLYNPYSGEHLFTRDAEEREKLASLGWTDEGLAWTAPGTGEVVWRLYNPYSGDHHYTMKADEYESLAEIGWEQEGIAWYSASKDDKGAVPLYRLFNPYATVATHHYTASSDEYNKLGEVGWEQEGYAWYGVTPAKK</sequence>
<name>A0ABT7V4Z2_9ACTN</name>
<gene>
    <name evidence="3" type="ORF">QUW25_08345</name>
</gene>
<dbReference type="EMBL" id="JAUDEA010000014">
    <property type="protein sequence ID" value="MDM8271670.1"/>
    <property type="molecule type" value="Genomic_DNA"/>
</dbReference>
<dbReference type="InterPro" id="IPR043708">
    <property type="entry name" value="DUF5648"/>
</dbReference>
<reference evidence="3" key="2">
    <citation type="submission" date="2023-06" db="EMBL/GenBank/DDBJ databases">
        <authorList>
            <person name="Zeman M."/>
            <person name="Kubasova T."/>
            <person name="Jahodarova E."/>
            <person name="Nykrynova M."/>
            <person name="Rychlik I."/>
        </authorList>
    </citation>
    <scope>NUCLEOTIDE SEQUENCE</scope>
    <source>
        <strain evidence="3">153_Feed</strain>
    </source>
</reference>
<organism evidence="3 4">
    <name type="scientific">Thermophilibacter provencensis</name>
    <dbReference type="NCBI Taxonomy" id="1852386"/>
    <lineage>
        <taxon>Bacteria</taxon>
        <taxon>Bacillati</taxon>
        <taxon>Actinomycetota</taxon>
        <taxon>Coriobacteriia</taxon>
        <taxon>Coriobacteriales</taxon>
        <taxon>Atopobiaceae</taxon>
        <taxon>Thermophilibacter</taxon>
    </lineage>
</organism>
<feature type="signal peptide" evidence="1">
    <location>
        <begin position="1"/>
        <end position="32"/>
    </location>
</feature>
<dbReference type="Pfam" id="PF18885">
    <property type="entry name" value="DUF5648"/>
    <property type="match status" value="1"/>
</dbReference>
<dbReference type="Gene3D" id="2.60.120.380">
    <property type="match status" value="2"/>
</dbReference>
<keyword evidence="4" id="KW-1185">Reference proteome</keyword>
<evidence type="ECO:0000256" key="1">
    <source>
        <dbReference type="SAM" id="SignalP"/>
    </source>
</evidence>
<evidence type="ECO:0000259" key="2">
    <source>
        <dbReference type="Pfam" id="PF18885"/>
    </source>
</evidence>
<protein>
    <recommendedName>
        <fullName evidence="2">DUF5648 domain-containing protein</fullName>
    </recommendedName>
</protein>
<dbReference type="Proteomes" id="UP001529256">
    <property type="component" value="Unassembled WGS sequence"/>
</dbReference>
<dbReference type="RefSeq" id="WP_289511747.1">
    <property type="nucleotide sequence ID" value="NZ_JAUDEA010000014.1"/>
</dbReference>
<proteinExistence type="predicted"/>
<dbReference type="SUPFAM" id="SSF89260">
    <property type="entry name" value="Collagen-binding domain"/>
    <property type="match status" value="1"/>
</dbReference>
<reference evidence="3" key="1">
    <citation type="submission" date="2023-06" db="EMBL/GenBank/DDBJ databases">
        <title>Identification and characterization of horizontal gene transfer across gut microbiota members of farm animals based on homology search.</title>
        <authorList>
            <person name="Schwarzerova J."/>
            <person name="Nykrynova M."/>
            <person name="Jureckova K."/>
            <person name="Cejkova D."/>
            <person name="Rychlik I."/>
        </authorList>
    </citation>
    <scope>NUCLEOTIDE SEQUENCE</scope>
    <source>
        <strain evidence="3">153_Feed</strain>
    </source>
</reference>
<keyword evidence="1" id="KW-0732">Signal</keyword>
<evidence type="ECO:0000313" key="4">
    <source>
        <dbReference type="Proteomes" id="UP001529256"/>
    </source>
</evidence>
<feature type="chain" id="PRO_5046155735" description="DUF5648 domain-containing protein" evidence="1">
    <location>
        <begin position="33"/>
        <end position="433"/>
    </location>
</feature>